<dbReference type="EMBL" id="BLXT01006292">
    <property type="protein sequence ID" value="GFO30948.1"/>
    <property type="molecule type" value="Genomic_DNA"/>
</dbReference>
<evidence type="ECO:0000313" key="5">
    <source>
        <dbReference type="EMBL" id="GFO30948.1"/>
    </source>
</evidence>
<sequence>MVRNYKRKTDWIEKSAENHQHLREAVKAVKNGQTIRQAAHNYGINKSSLWRAVRNVSAGKSLVSLSEASQSRMIFSLEEEAVLVEYLLKASRIDYLLDTSTLKSPAYDLAIRNSKRVPDSWRTQKSAGKGWLKGFKSRHSQLSIRTPEPTSIARATAFNKTNVGPFFDKLKKLYEELSLTPERIYNVDETALSTSQKPQKVVDESRVKQVAQLVSHEHGETVTMLGIINAIGNSLPPCLVFPRKQFKPHMIFGAPPGTHVFANPSGRMTKQLFVECLHIHRHVRSTPENKVLVILDNHESHISIEAVDYCWDNGNVLLSLPPHCSHKMQPLDRTIFGPVKMHYNKAINSWMYNHPGNRQTILDEAAYSRAFTLDNAISGFRTTGICPLNDKVFSEAEFYQCYLSDTLCQQPMDTETPTPTSQDATPCSARTSAADCPADSNAASHCLTEMSSSRAQDAVTINCSPEDIRSHPKATQQRKRTRRALAEVVNSHRISLFGTTVYLQRSRSSCGIIASVKLSQAATSINEAISQVFERHYSAIVILKDTSMMIHKDPESRIWLFNSHSRNEGGMPAPDEVGKSILINLKDMADLNLYMAQLAGALSDHVVTFEVVGFIATQLLQVRR</sequence>
<dbReference type="GO" id="GO:0003677">
    <property type="term" value="F:DNA binding"/>
    <property type="evidence" value="ECO:0007669"/>
    <property type="project" value="UniProtKB-KW"/>
</dbReference>
<evidence type="ECO:0000313" key="6">
    <source>
        <dbReference type="Proteomes" id="UP000735302"/>
    </source>
</evidence>
<feature type="domain" description="HTH CENPB-type" evidence="4">
    <location>
        <begin position="67"/>
        <end position="145"/>
    </location>
</feature>
<dbReference type="PROSITE" id="PS51253">
    <property type="entry name" value="HTH_CENPB"/>
    <property type="match status" value="1"/>
</dbReference>
<dbReference type="InterPro" id="IPR004875">
    <property type="entry name" value="DDE_SF_endonuclease_dom"/>
</dbReference>
<dbReference type="Pfam" id="PF03184">
    <property type="entry name" value="DDE_1"/>
    <property type="match status" value="1"/>
</dbReference>
<evidence type="ECO:0000259" key="4">
    <source>
        <dbReference type="PROSITE" id="PS51253"/>
    </source>
</evidence>
<dbReference type="InterPro" id="IPR007889">
    <property type="entry name" value="HTH_Psq"/>
</dbReference>
<dbReference type="InterPro" id="IPR006600">
    <property type="entry name" value="HTH_CenpB_DNA-bd_dom"/>
</dbReference>
<dbReference type="PANTHER" id="PTHR19303:SF74">
    <property type="entry name" value="POGO TRANSPOSABLE ELEMENT WITH KRAB DOMAIN"/>
    <property type="match status" value="1"/>
</dbReference>
<organism evidence="5 6">
    <name type="scientific">Plakobranchus ocellatus</name>
    <dbReference type="NCBI Taxonomy" id="259542"/>
    <lineage>
        <taxon>Eukaryota</taxon>
        <taxon>Metazoa</taxon>
        <taxon>Spiralia</taxon>
        <taxon>Lophotrochozoa</taxon>
        <taxon>Mollusca</taxon>
        <taxon>Gastropoda</taxon>
        <taxon>Heterobranchia</taxon>
        <taxon>Euthyneura</taxon>
        <taxon>Panpulmonata</taxon>
        <taxon>Sacoglossa</taxon>
        <taxon>Placobranchoidea</taxon>
        <taxon>Plakobranchidae</taxon>
        <taxon>Plakobranchus</taxon>
    </lineage>
</organism>
<dbReference type="GO" id="GO:0005634">
    <property type="term" value="C:nucleus"/>
    <property type="evidence" value="ECO:0007669"/>
    <property type="project" value="UniProtKB-SubCell"/>
</dbReference>
<dbReference type="Gene3D" id="1.10.10.60">
    <property type="entry name" value="Homeodomain-like"/>
    <property type="match status" value="1"/>
</dbReference>
<evidence type="ECO:0000256" key="1">
    <source>
        <dbReference type="ARBA" id="ARBA00004123"/>
    </source>
</evidence>
<gene>
    <name evidence="5" type="ORF">PoB_005745300</name>
</gene>
<dbReference type="AlphaFoldDB" id="A0AAV4CHE0"/>
<dbReference type="Gene3D" id="3.90.70.120">
    <property type="match status" value="1"/>
</dbReference>
<dbReference type="Proteomes" id="UP000735302">
    <property type="component" value="Unassembled WGS sequence"/>
</dbReference>
<keyword evidence="3" id="KW-0539">Nucleus</keyword>
<dbReference type="Gene3D" id="3.30.420.10">
    <property type="entry name" value="Ribonuclease H-like superfamily/Ribonuclease H"/>
    <property type="match status" value="1"/>
</dbReference>
<keyword evidence="2" id="KW-0238">DNA-binding</keyword>
<evidence type="ECO:0000256" key="2">
    <source>
        <dbReference type="ARBA" id="ARBA00023125"/>
    </source>
</evidence>
<dbReference type="Pfam" id="PF05225">
    <property type="entry name" value="HTH_psq"/>
    <property type="match status" value="1"/>
</dbReference>
<accession>A0AAV4CHE0</accession>
<dbReference type="InterPro" id="IPR036397">
    <property type="entry name" value="RNaseH_sf"/>
</dbReference>
<keyword evidence="6" id="KW-1185">Reference proteome</keyword>
<proteinExistence type="predicted"/>
<dbReference type="PANTHER" id="PTHR19303">
    <property type="entry name" value="TRANSPOSON"/>
    <property type="match status" value="1"/>
</dbReference>
<dbReference type="Pfam" id="PF03221">
    <property type="entry name" value="HTH_Tnp_Tc5"/>
    <property type="match status" value="1"/>
</dbReference>
<protein>
    <submittedName>
        <fullName evidence="5">Tigger transposable element-derived protein 6-like protein</fullName>
    </submittedName>
</protein>
<evidence type="ECO:0000256" key="3">
    <source>
        <dbReference type="ARBA" id="ARBA00023242"/>
    </source>
</evidence>
<dbReference type="InterPro" id="IPR050863">
    <property type="entry name" value="CenT-Element_Derived"/>
</dbReference>
<comment type="subcellular location">
    <subcellularLocation>
        <location evidence="1">Nucleus</location>
    </subcellularLocation>
</comment>
<reference evidence="5 6" key="1">
    <citation type="journal article" date="2021" name="Elife">
        <title>Chloroplast acquisition without the gene transfer in kleptoplastic sea slugs, Plakobranchus ocellatus.</title>
        <authorList>
            <person name="Maeda T."/>
            <person name="Takahashi S."/>
            <person name="Yoshida T."/>
            <person name="Shimamura S."/>
            <person name="Takaki Y."/>
            <person name="Nagai Y."/>
            <person name="Toyoda A."/>
            <person name="Suzuki Y."/>
            <person name="Arimoto A."/>
            <person name="Ishii H."/>
            <person name="Satoh N."/>
            <person name="Nishiyama T."/>
            <person name="Hasebe M."/>
            <person name="Maruyama T."/>
            <person name="Minagawa J."/>
            <person name="Obokata J."/>
            <person name="Shigenobu S."/>
        </authorList>
    </citation>
    <scope>NUCLEOTIDE SEQUENCE [LARGE SCALE GENOMIC DNA]</scope>
</reference>
<name>A0AAV4CHE0_9GAST</name>
<dbReference type="InterPro" id="IPR009057">
    <property type="entry name" value="Homeodomain-like_sf"/>
</dbReference>
<dbReference type="SUPFAM" id="SSF46689">
    <property type="entry name" value="Homeodomain-like"/>
    <property type="match status" value="1"/>
</dbReference>
<comment type="caution">
    <text evidence="5">The sequence shown here is derived from an EMBL/GenBank/DDBJ whole genome shotgun (WGS) entry which is preliminary data.</text>
</comment>